<reference evidence="2 3" key="1">
    <citation type="submission" date="2016-10" db="EMBL/GenBank/DDBJ databases">
        <authorList>
            <person name="Varghese N."/>
            <person name="Submissions S."/>
        </authorList>
    </citation>
    <scope>NUCLEOTIDE SEQUENCE [LARGE SCALE GENOMIC DNA]</scope>
    <source>
        <strain evidence="2 3">CGMCC 1.11215</strain>
    </source>
</reference>
<dbReference type="AlphaFoldDB" id="A0A5E9G136"/>
<evidence type="ECO:0000313" key="3">
    <source>
        <dbReference type="Proteomes" id="UP000199639"/>
    </source>
</evidence>
<keyword evidence="1" id="KW-0812">Transmembrane</keyword>
<keyword evidence="1" id="KW-1133">Transmembrane helix</keyword>
<feature type="transmembrane region" description="Helical" evidence="1">
    <location>
        <begin position="29"/>
        <end position="49"/>
    </location>
</feature>
<sequence>MPLWRGGYDYRMFYAAQDAAATTGIPTSLVSALIGALVVALAGLLGAFIQGRREHSKWVREQRYTAYTAYAAAVNHLRDAMEAGQTPPDPAVVHAAIQALYILGPRSMKDAAVRLTEAALTDTGYPDALNSYYLEANRVLRIGL</sequence>
<dbReference type="EMBL" id="FNIB01000010">
    <property type="protein sequence ID" value="SDO08023.1"/>
    <property type="molecule type" value="Genomic_DNA"/>
</dbReference>
<evidence type="ECO:0000256" key="1">
    <source>
        <dbReference type="SAM" id="Phobius"/>
    </source>
</evidence>
<name>A0A5E9G136_9MICO</name>
<proteinExistence type="predicted"/>
<gene>
    <name evidence="2" type="ORF">SAMN05216368_1105</name>
</gene>
<evidence type="ECO:0000313" key="2">
    <source>
        <dbReference type="EMBL" id="SDO08023.1"/>
    </source>
</evidence>
<organism evidence="2 3">
    <name type="scientific">Cryobacterium flavum</name>
    <dbReference type="NCBI Taxonomy" id="1424659"/>
    <lineage>
        <taxon>Bacteria</taxon>
        <taxon>Bacillati</taxon>
        <taxon>Actinomycetota</taxon>
        <taxon>Actinomycetes</taxon>
        <taxon>Micrococcales</taxon>
        <taxon>Microbacteriaceae</taxon>
        <taxon>Cryobacterium</taxon>
    </lineage>
</organism>
<keyword evidence="1" id="KW-0472">Membrane</keyword>
<accession>A0A5E9G136</accession>
<dbReference type="Proteomes" id="UP000199639">
    <property type="component" value="Unassembled WGS sequence"/>
</dbReference>
<protein>
    <submittedName>
        <fullName evidence="2">Uncharacterized protein</fullName>
    </submittedName>
</protein>
<dbReference type="STRING" id="1424659.SAMN05216368_1105"/>